<dbReference type="SUPFAM" id="SSF53756">
    <property type="entry name" value="UDP-Glycosyltransferase/glycogen phosphorylase"/>
    <property type="match status" value="1"/>
</dbReference>
<reference evidence="5 6" key="1">
    <citation type="submission" date="2021-02" db="EMBL/GenBank/DDBJ databases">
        <authorList>
            <person name="Lee D.-H."/>
        </authorList>
    </citation>
    <scope>NUCLEOTIDE SEQUENCE [LARGE SCALE GENOMIC DNA]</scope>
    <source>
        <strain evidence="5 6">MMS20-R2-29</strain>
    </source>
</reference>
<evidence type="ECO:0000256" key="1">
    <source>
        <dbReference type="ARBA" id="ARBA00022679"/>
    </source>
</evidence>
<feature type="compositionally biased region" description="Low complexity" evidence="2">
    <location>
        <begin position="515"/>
        <end position="553"/>
    </location>
</feature>
<dbReference type="PANTHER" id="PTHR12526">
    <property type="entry name" value="GLYCOSYLTRANSFERASE"/>
    <property type="match status" value="1"/>
</dbReference>
<dbReference type="Pfam" id="PF11997">
    <property type="entry name" value="DUF3492"/>
    <property type="match status" value="1"/>
</dbReference>
<organism evidence="5 6">
    <name type="scientific">Micromonospora humidisoli</name>
    <dbReference type="NCBI Taxonomy" id="2807622"/>
    <lineage>
        <taxon>Bacteria</taxon>
        <taxon>Bacillati</taxon>
        <taxon>Actinomycetota</taxon>
        <taxon>Actinomycetes</taxon>
        <taxon>Micromonosporales</taxon>
        <taxon>Micromonosporaceae</taxon>
        <taxon>Micromonospora</taxon>
    </lineage>
</organism>
<dbReference type="RefSeq" id="WP_204956838.1">
    <property type="nucleotide sequence ID" value="NZ_JAFEUO010000001.1"/>
</dbReference>
<keyword evidence="1" id="KW-0808">Transferase</keyword>
<name>A0ABS2J7T5_9ACTN</name>
<feature type="domain" description="DUF3492" evidence="4">
    <location>
        <begin position="1"/>
        <end position="282"/>
    </location>
</feature>
<feature type="region of interest" description="Disordered" evidence="2">
    <location>
        <begin position="489"/>
        <end position="604"/>
    </location>
</feature>
<dbReference type="Pfam" id="PF00534">
    <property type="entry name" value="Glycos_transf_1"/>
    <property type="match status" value="1"/>
</dbReference>
<protein>
    <submittedName>
        <fullName evidence="5">GT4 family glycosyltransferase PelF</fullName>
    </submittedName>
</protein>
<evidence type="ECO:0000259" key="3">
    <source>
        <dbReference type="Pfam" id="PF00534"/>
    </source>
</evidence>
<dbReference type="InterPro" id="IPR022622">
    <property type="entry name" value="DUF3492"/>
</dbReference>
<accession>A0ABS2J7T5</accession>
<gene>
    <name evidence="5" type="primary">pelF</name>
    <name evidence="5" type="ORF">JQN84_02985</name>
</gene>
<evidence type="ECO:0000256" key="2">
    <source>
        <dbReference type="SAM" id="MobiDB-lite"/>
    </source>
</evidence>
<sequence>MRIALVSEGTYPYAMGGVSIWCEQLIRGMPDYRWEVVALTVDGTEEPVFDRPANLDRVHSIPLWGGRPKGRRPRRGVLVPSGRPGAEFIESYEVFLRALVTPLESTRSQAGAVNRSTFLLALRGMFEYASGGGDLGAALLSNEALRMMLEAWHTLRVEETGPAPTVADALEAAWLIAHMLRPLSAPPVRADIVHSSMNGLATLVGMAATWTYGTPLVLSEHGIYLRERYISYLHDDAPHPVRVLVLSFFRSLAGAAYLITGALAPHSQYNRRWQLHNGADPERMWTMYNGVDPDEFPPAAGEPDVPTISFMGRIDPLKDLHTLIRAFALVRAEIPNARLRIFGGTPAANKVYHASCEALIDELGLTGHAVLEGRVGSAVEAYHAGSLVALTSISEGFPYTVVEAMACGRPTVCTNVGGVAEAVGDTGFVVAPRDVAAIAAACVRMLNDRELRLRLGATARQRVLERFTLQRSLQAYRDIYEGLAAPRGASPAPKHLRGQAQGFVRVPNRPTRPGVASVTARPAAVPTARPGLTPAAATPAAARPEPTPAAVRPEVSPLAGRVPRQRGPEQYSAAAYRTRHDPNSATPELPQPAAPGPDDDDETTIAIVRTPGGR</sequence>
<evidence type="ECO:0000259" key="4">
    <source>
        <dbReference type="Pfam" id="PF11997"/>
    </source>
</evidence>
<comment type="caution">
    <text evidence="5">The sequence shown here is derived from an EMBL/GenBank/DDBJ whole genome shotgun (WGS) entry which is preliminary data.</text>
</comment>
<dbReference type="PANTHER" id="PTHR12526:SF636">
    <property type="entry name" value="BLL3647 PROTEIN"/>
    <property type="match status" value="1"/>
</dbReference>
<dbReference type="EMBL" id="JAFEUO010000001">
    <property type="protein sequence ID" value="MBM7081509.1"/>
    <property type="molecule type" value="Genomic_DNA"/>
</dbReference>
<keyword evidence="6" id="KW-1185">Reference proteome</keyword>
<dbReference type="Gene3D" id="3.40.50.2000">
    <property type="entry name" value="Glycogen Phosphorylase B"/>
    <property type="match status" value="3"/>
</dbReference>
<dbReference type="InterPro" id="IPR047691">
    <property type="entry name" value="PelF-like"/>
</dbReference>
<feature type="domain" description="Glycosyl transferase family 1" evidence="3">
    <location>
        <begin position="303"/>
        <end position="462"/>
    </location>
</feature>
<dbReference type="InterPro" id="IPR001296">
    <property type="entry name" value="Glyco_trans_1"/>
</dbReference>
<dbReference type="NCBIfam" id="NF038011">
    <property type="entry name" value="PelF"/>
    <property type="match status" value="1"/>
</dbReference>
<evidence type="ECO:0000313" key="6">
    <source>
        <dbReference type="Proteomes" id="UP000809587"/>
    </source>
</evidence>
<evidence type="ECO:0000313" key="5">
    <source>
        <dbReference type="EMBL" id="MBM7081509.1"/>
    </source>
</evidence>
<dbReference type="Proteomes" id="UP000809587">
    <property type="component" value="Unassembled WGS sequence"/>
</dbReference>
<proteinExistence type="predicted"/>